<name>A0AAV0KZV3_9ROSI</name>
<comment type="caution">
    <text evidence="2">The sequence shown here is derived from an EMBL/GenBank/DDBJ whole genome shotgun (WGS) entry which is preliminary data.</text>
</comment>
<proteinExistence type="predicted"/>
<evidence type="ECO:0000313" key="2">
    <source>
        <dbReference type="EMBL" id="CAI0426373.1"/>
    </source>
</evidence>
<feature type="region of interest" description="Disordered" evidence="1">
    <location>
        <begin position="70"/>
        <end position="99"/>
    </location>
</feature>
<feature type="compositionally biased region" description="Low complexity" evidence="1">
    <location>
        <begin position="81"/>
        <end position="99"/>
    </location>
</feature>
<reference evidence="2" key="1">
    <citation type="submission" date="2022-08" db="EMBL/GenBank/DDBJ databases">
        <authorList>
            <person name="Gutierrez-Valencia J."/>
        </authorList>
    </citation>
    <scope>NUCLEOTIDE SEQUENCE</scope>
</reference>
<evidence type="ECO:0000313" key="3">
    <source>
        <dbReference type="Proteomes" id="UP001154282"/>
    </source>
</evidence>
<feature type="compositionally biased region" description="Low complexity" evidence="1">
    <location>
        <begin position="32"/>
        <end position="41"/>
    </location>
</feature>
<organism evidence="2 3">
    <name type="scientific">Linum tenue</name>
    <dbReference type="NCBI Taxonomy" id="586396"/>
    <lineage>
        <taxon>Eukaryota</taxon>
        <taxon>Viridiplantae</taxon>
        <taxon>Streptophyta</taxon>
        <taxon>Embryophyta</taxon>
        <taxon>Tracheophyta</taxon>
        <taxon>Spermatophyta</taxon>
        <taxon>Magnoliopsida</taxon>
        <taxon>eudicotyledons</taxon>
        <taxon>Gunneridae</taxon>
        <taxon>Pentapetalae</taxon>
        <taxon>rosids</taxon>
        <taxon>fabids</taxon>
        <taxon>Malpighiales</taxon>
        <taxon>Linaceae</taxon>
        <taxon>Linum</taxon>
    </lineage>
</organism>
<feature type="region of interest" description="Disordered" evidence="1">
    <location>
        <begin position="1"/>
        <end position="41"/>
    </location>
</feature>
<protein>
    <submittedName>
        <fullName evidence="2">Uncharacterized protein</fullName>
    </submittedName>
</protein>
<gene>
    <name evidence="2" type="ORF">LITE_LOCUS20764</name>
</gene>
<dbReference type="EMBL" id="CAMGYJ010000005">
    <property type="protein sequence ID" value="CAI0426373.1"/>
    <property type="molecule type" value="Genomic_DNA"/>
</dbReference>
<keyword evidence="3" id="KW-1185">Reference proteome</keyword>
<sequence>MYQRNNSGMAHPMFPVDSSASAILGHHHQNHHGSNSNSSISHCPLDPFALHHDQFQSFCDDDLQSIVQMGFSGNGPDADYNSGSSPNHQPSSSHMKVEI</sequence>
<accession>A0AAV0KZV3</accession>
<dbReference type="Proteomes" id="UP001154282">
    <property type="component" value="Unassembled WGS sequence"/>
</dbReference>
<evidence type="ECO:0000256" key="1">
    <source>
        <dbReference type="SAM" id="MobiDB-lite"/>
    </source>
</evidence>
<dbReference type="AlphaFoldDB" id="A0AAV0KZV3"/>